<feature type="binding site" evidence="13">
    <location>
        <position position="38"/>
    </location>
    <ligand>
        <name>Mg(2+)</name>
        <dbReference type="ChEBI" id="CHEBI:18420"/>
    </ligand>
</feature>
<dbReference type="GO" id="GO:0036220">
    <property type="term" value="F:ITP diphosphatase activity"/>
    <property type="evidence" value="ECO:0007669"/>
    <property type="project" value="UniProtKB-UniRule"/>
</dbReference>
<gene>
    <name evidence="15" type="ORF">BDV28DRAFT_96937</name>
</gene>
<dbReference type="OrthoDB" id="6288734at2759"/>
<keyword evidence="16" id="KW-1185">Reference proteome</keyword>
<keyword evidence="8 13" id="KW-0464">Manganese</keyword>
<keyword evidence="3 13" id="KW-0479">Metal-binding</keyword>
<evidence type="ECO:0000256" key="2">
    <source>
        <dbReference type="ARBA" id="ARBA00022490"/>
    </source>
</evidence>
<evidence type="ECO:0000256" key="1">
    <source>
        <dbReference type="ARBA" id="ARBA00008023"/>
    </source>
</evidence>
<dbReference type="GO" id="GO:0036222">
    <property type="term" value="F:XTP diphosphatase activity"/>
    <property type="evidence" value="ECO:0007669"/>
    <property type="project" value="UniProtKB-UniRule"/>
</dbReference>
<accession>A0A5N6YS60</accession>
<comment type="catalytic activity">
    <reaction evidence="13">
        <text>XTP + H2O = XMP + diphosphate + H(+)</text>
        <dbReference type="Rhea" id="RHEA:28610"/>
        <dbReference type="ChEBI" id="CHEBI:15377"/>
        <dbReference type="ChEBI" id="CHEBI:15378"/>
        <dbReference type="ChEBI" id="CHEBI:33019"/>
        <dbReference type="ChEBI" id="CHEBI:57464"/>
        <dbReference type="ChEBI" id="CHEBI:61314"/>
        <dbReference type="EC" id="3.6.1.66"/>
    </reaction>
</comment>
<comment type="function">
    <text evidence="13">Pyrophosphatase that hydrolyzes non-canonical purine nucleotides such as inosine triphosphate (ITP), deoxyinosine triphosphate (dITP) or xanthosine 5'-triphosphate (XTP) to their respective monophosphate derivatives. The enzyme does not distinguish between the deoxy- and ribose forms. Probably excludes non-canonical purines from RNA and DNA precursor pools, thus preventing their incorporation into RNA and DNA and avoiding chromosomal lesions.</text>
</comment>
<evidence type="ECO:0000256" key="4">
    <source>
        <dbReference type="ARBA" id="ARBA00022741"/>
    </source>
</evidence>
<feature type="binding site" evidence="13">
    <location>
        <position position="66"/>
    </location>
    <ligand>
        <name>Mg(2+)</name>
        <dbReference type="ChEBI" id="CHEBI:18420"/>
    </ligand>
</feature>
<dbReference type="InterPro" id="IPR029001">
    <property type="entry name" value="ITPase-like_fam"/>
</dbReference>
<comment type="subunit">
    <text evidence="13">Homodimer.</text>
</comment>
<dbReference type="GO" id="GO:0046872">
    <property type="term" value="F:metal ion binding"/>
    <property type="evidence" value="ECO:0007669"/>
    <property type="project" value="UniProtKB-KW"/>
</dbReference>
<evidence type="ECO:0000256" key="3">
    <source>
        <dbReference type="ARBA" id="ARBA00022723"/>
    </source>
</evidence>
<dbReference type="CDD" id="cd00515">
    <property type="entry name" value="HAM1"/>
    <property type="match status" value="1"/>
</dbReference>
<keyword evidence="13" id="KW-0539">Nucleus</keyword>
<dbReference type="InterPro" id="IPR027502">
    <property type="entry name" value="ITPase"/>
</dbReference>
<protein>
    <recommendedName>
        <fullName evidence="13">Inosine triphosphate pyrophosphatase</fullName>
        <shortName evidence="13">ITPase</shortName>
        <shortName evidence="13">Inosine triphosphatase</shortName>
        <ecNumber evidence="13">3.6.1.66</ecNumber>
    </recommendedName>
    <alternativeName>
        <fullName evidence="13">Non-canonical purine NTP pyrophosphatase</fullName>
    </alternativeName>
    <alternativeName>
        <fullName evidence="13">Non-standard purine NTP pyrophosphatase</fullName>
    </alternativeName>
    <alternativeName>
        <fullName evidence="13">Nucleoside-triphosphate diphosphatase</fullName>
    </alternativeName>
    <alternativeName>
        <fullName evidence="13">Nucleoside-triphosphate pyrophosphatase</fullName>
        <shortName evidence="13">NTPase</shortName>
    </alternativeName>
    <alternativeName>
        <fullName evidence="13">XTP/dITP diphosphatase</fullName>
    </alternativeName>
</protein>
<evidence type="ECO:0000256" key="7">
    <source>
        <dbReference type="ARBA" id="ARBA00023080"/>
    </source>
</evidence>
<evidence type="ECO:0000256" key="13">
    <source>
        <dbReference type="HAMAP-Rule" id="MF_03148"/>
    </source>
</evidence>
<evidence type="ECO:0000256" key="8">
    <source>
        <dbReference type="ARBA" id="ARBA00023211"/>
    </source>
</evidence>
<dbReference type="SUPFAM" id="SSF52972">
    <property type="entry name" value="ITPase-like"/>
    <property type="match status" value="1"/>
</dbReference>
<keyword evidence="5 13" id="KW-0378">Hydrolase</keyword>
<dbReference type="Proteomes" id="UP000327118">
    <property type="component" value="Unassembled WGS sequence"/>
</dbReference>
<dbReference type="GO" id="GO:0009117">
    <property type="term" value="P:nucleotide metabolic process"/>
    <property type="evidence" value="ECO:0007669"/>
    <property type="project" value="UniProtKB-KW"/>
</dbReference>
<feature type="binding site" evidence="13">
    <location>
        <begin position="168"/>
        <end position="169"/>
    </location>
    <ligand>
        <name>ITP</name>
        <dbReference type="ChEBI" id="CHEBI:61402"/>
    </ligand>
</feature>
<evidence type="ECO:0000313" key="15">
    <source>
        <dbReference type="EMBL" id="KAE8348344.1"/>
    </source>
</evidence>
<comment type="catalytic activity">
    <reaction evidence="12">
        <text>N(6)-hydroxy-dATP + H2O = N(6)-hydroxy-dAMP + diphosphate + H(+)</text>
        <dbReference type="Rhea" id="RHEA:83971"/>
        <dbReference type="ChEBI" id="CHEBI:15377"/>
        <dbReference type="ChEBI" id="CHEBI:15378"/>
        <dbReference type="ChEBI" id="CHEBI:33019"/>
        <dbReference type="ChEBI" id="CHEBI:233529"/>
        <dbReference type="ChEBI" id="CHEBI:233530"/>
    </reaction>
    <physiologicalReaction direction="left-to-right" evidence="12">
        <dbReference type="Rhea" id="RHEA:83972"/>
    </physiologicalReaction>
</comment>
<comment type="catalytic activity">
    <reaction evidence="11">
        <text>dITP + H2O = dIMP + diphosphate + H(+)</text>
        <dbReference type="Rhea" id="RHEA:28342"/>
        <dbReference type="ChEBI" id="CHEBI:15377"/>
        <dbReference type="ChEBI" id="CHEBI:15378"/>
        <dbReference type="ChEBI" id="CHEBI:33019"/>
        <dbReference type="ChEBI" id="CHEBI:61194"/>
        <dbReference type="ChEBI" id="CHEBI:61382"/>
        <dbReference type="EC" id="3.6.1.66"/>
    </reaction>
    <physiologicalReaction direction="left-to-right" evidence="11">
        <dbReference type="Rhea" id="RHEA:28343"/>
    </physiologicalReaction>
</comment>
<dbReference type="Pfam" id="PF01725">
    <property type="entry name" value="Ham1p_like"/>
    <property type="match status" value="1"/>
</dbReference>
<dbReference type="PANTHER" id="PTHR11067:SF9">
    <property type="entry name" value="INOSINE TRIPHOSPHATE PYROPHOSPHATASE"/>
    <property type="match status" value="1"/>
</dbReference>
<keyword evidence="2 13" id="KW-0963">Cytoplasm</keyword>
<proteinExistence type="inferred from homology"/>
<dbReference type="GO" id="GO:0009204">
    <property type="term" value="P:deoxyribonucleoside triphosphate catabolic process"/>
    <property type="evidence" value="ECO:0007669"/>
    <property type="project" value="UniProtKB-UniRule"/>
</dbReference>
<feature type="binding site" evidence="13">
    <location>
        <begin position="142"/>
        <end position="145"/>
    </location>
    <ligand>
        <name>ITP</name>
        <dbReference type="ChEBI" id="CHEBI:61402"/>
    </ligand>
</feature>
<keyword evidence="4 13" id="KW-0547">Nucleotide-binding</keyword>
<dbReference type="FunFam" id="3.90.950.10:FF:000003">
    <property type="entry name" value="Inosine triphosphate pyrophosphatase"/>
    <property type="match status" value="1"/>
</dbReference>
<comment type="function">
    <text evidence="9">Pyrophosphatase that hydrolyzes the non-canonical purine nucleotides inosine triphosphate (ITP), deoxyinosine triphosphate (dITP) as well as 2'-deoxy-N-6-hydroxylaminopurine triphosphate (dHAPTP) and xanthosine 5'-triphosphate (XTP) to their respective monophosphate derivatives. The enzyme does not distinguish between the deoxy- and ribose forms. Probably excludes non-canonical purines from RNA and DNA precursor pools, thus preventing their incorporation into RNA and DNA and avoiding chromosomal lesions.</text>
</comment>
<keyword evidence="7 13" id="KW-0546">Nucleotide metabolism</keyword>
<evidence type="ECO:0000256" key="12">
    <source>
        <dbReference type="ARBA" id="ARBA00093271"/>
    </source>
</evidence>
<comment type="catalytic activity">
    <reaction evidence="10">
        <text>ITP + H2O = IMP + diphosphate + H(+)</text>
        <dbReference type="Rhea" id="RHEA:29399"/>
        <dbReference type="ChEBI" id="CHEBI:15377"/>
        <dbReference type="ChEBI" id="CHEBI:15378"/>
        <dbReference type="ChEBI" id="CHEBI:33019"/>
        <dbReference type="ChEBI" id="CHEBI:58053"/>
        <dbReference type="ChEBI" id="CHEBI:61402"/>
        <dbReference type="EC" id="3.6.1.66"/>
    </reaction>
    <physiologicalReaction direction="left-to-right" evidence="10">
        <dbReference type="Rhea" id="RHEA:29400"/>
    </physiologicalReaction>
</comment>
<comment type="cofactor">
    <cofactor evidence="13">
        <name>Mg(2+)</name>
        <dbReference type="ChEBI" id="CHEBI:18420"/>
    </cofactor>
    <cofactor evidence="13">
        <name>Mn(2+)</name>
        <dbReference type="ChEBI" id="CHEBI:29035"/>
    </cofactor>
    <text evidence="13">Binds 1 divalent metal cation per subunit; can use either Mg(2+) or Mn(2+).</text>
</comment>
<evidence type="ECO:0000256" key="10">
    <source>
        <dbReference type="ARBA" id="ARBA00093218"/>
    </source>
</evidence>
<comment type="subcellular location">
    <subcellularLocation>
        <location evidence="13">Cytoplasm</location>
    </subcellularLocation>
    <subcellularLocation>
        <location evidence="13">Nucleus</location>
    </subcellularLocation>
</comment>
<dbReference type="EC" id="3.6.1.66" evidence="13"/>
<feature type="binding site" evidence="13">
    <location>
        <position position="163"/>
    </location>
    <ligand>
        <name>ITP</name>
        <dbReference type="ChEBI" id="CHEBI:61402"/>
    </ligand>
</feature>
<dbReference type="GO" id="GO:0000166">
    <property type="term" value="F:nucleotide binding"/>
    <property type="evidence" value="ECO:0007669"/>
    <property type="project" value="UniProtKB-KW"/>
</dbReference>
<dbReference type="EMBL" id="ML739542">
    <property type="protein sequence ID" value="KAE8348344.1"/>
    <property type="molecule type" value="Genomic_DNA"/>
</dbReference>
<feature type="binding site" evidence="13">
    <location>
        <begin position="66"/>
        <end position="67"/>
    </location>
    <ligand>
        <name>ITP</name>
        <dbReference type="ChEBI" id="CHEBI:61402"/>
    </ligand>
</feature>
<evidence type="ECO:0000256" key="6">
    <source>
        <dbReference type="ARBA" id="ARBA00022842"/>
    </source>
</evidence>
<evidence type="ECO:0000256" key="11">
    <source>
        <dbReference type="ARBA" id="ARBA00093255"/>
    </source>
</evidence>
<dbReference type="GO" id="GO:0005737">
    <property type="term" value="C:cytoplasm"/>
    <property type="evidence" value="ECO:0007669"/>
    <property type="project" value="UniProtKB-SubCell"/>
</dbReference>
<reference evidence="16" key="1">
    <citation type="submission" date="2019-04" db="EMBL/GenBank/DDBJ databases">
        <title>Friends and foes A comparative genomics studyof 23 Aspergillus species from section Flavi.</title>
        <authorList>
            <consortium name="DOE Joint Genome Institute"/>
            <person name="Kjaerbolling I."/>
            <person name="Vesth T."/>
            <person name="Frisvad J.C."/>
            <person name="Nybo J.L."/>
            <person name="Theobald S."/>
            <person name="Kildgaard S."/>
            <person name="Isbrandt T."/>
            <person name="Kuo A."/>
            <person name="Sato A."/>
            <person name="Lyhne E.K."/>
            <person name="Kogle M.E."/>
            <person name="Wiebenga A."/>
            <person name="Kun R.S."/>
            <person name="Lubbers R.J."/>
            <person name="Makela M.R."/>
            <person name="Barry K."/>
            <person name="Chovatia M."/>
            <person name="Clum A."/>
            <person name="Daum C."/>
            <person name="Haridas S."/>
            <person name="He G."/>
            <person name="LaButti K."/>
            <person name="Lipzen A."/>
            <person name="Mondo S."/>
            <person name="Riley R."/>
            <person name="Salamov A."/>
            <person name="Simmons B.A."/>
            <person name="Magnuson J.K."/>
            <person name="Henrissat B."/>
            <person name="Mortensen U.H."/>
            <person name="Larsen T.O."/>
            <person name="Devries R.P."/>
            <person name="Grigoriev I.V."/>
            <person name="Machida M."/>
            <person name="Baker S.E."/>
            <person name="Andersen M.R."/>
        </authorList>
    </citation>
    <scope>NUCLEOTIDE SEQUENCE [LARGE SCALE GENOMIC DNA]</scope>
    <source>
        <strain evidence="16">CBS 553.77</strain>
    </source>
</reference>
<organism evidence="15 16">
    <name type="scientific">Aspergillus coremiiformis</name>
    <dbReference type="NCBI Taxonomy" id="138285"/>
    <lineage>
        <taxon>Eukaryota</taxon>
        <taxon>Fungi</taxon>
        <taxon>Dikarya</taxon>
        <taxon>Ascomycota</taxon>
        <taxon>Pezizomycotina</taxon>
        <taxon>Eurotiomycetes</taxon>
        <taxon>Eurotiomycetidae</taxon>
        <taxon>Eurotiales</taxon>
        <taxon>Aspergillaceae</taxon>
        <taxon>Aspergillus</taxon>
        <taxon>Aspergillus subgen. Circumdati</taxon>
    </lineage>
</organism>
<dbReference type="HAMAP" id="MF_03148">
    <property type="entry name" value="HAM1_NTPase"/>
    <property type="match status" value="1"/>
</dbReference>
<evidence type="ECO:0000313" key="16">
    <source>
        <dbReference type="Proteomes" id="UP000327118"/>
    </source>
</evidence>
<comment type="similarity">
    <text evidence="1 13 14">Belongs to the HAM1 NTPase family.</text>
</comment>
<evidence type="ECO:0000256" key="5">
    <source>
        <dbReference type="ARBA" id="ARBA00022801"/>
    </source>
</evidence>
<dbReference type="AlphaFoldDB" id="A0A5N6YS60"/>
<keyword evidence="6 13" id="KW-0460">Magnesium</keyword>
<name>A0A5N6YS60_9EURO</name>
<dbReference type="Gene3D" id="3.90.950.10">
    <property type="match status" value="1"/>
</dbReference>
<sequence length="183" mass="20361">MTPKKLNFITGNKNKLIEVRAILGNAIEIDNQNIDVPEIQGSIEEIAREKCKHAAEVTGGPVLTEDTALEFRGLNGLPGPYIKSFLHALGHEGLNKILDSFEDKSGEAICTFAFSDGPGSEPVLFQGRTKGTIVRPRGPSNFGWDPIFEYKGKTYAEMDKEEKNQISHRYKALEKLQRWLSEG</sequence>
<evidence type="ECO:0000256" key="14">
    <source>
        <dbReference type="RuleBase" id="RU003781"/>
    </source>
</evidence>
<evidence type="ECO:0000256" key="9">
    <source>
        <dbReference type="ARBA" id="ARBA00054940"/>
    </source>
</evidence>
<dbReference type="GO" id="GO:0035870">
    <property type="term" value="F:dITP diphosphatase activity"/>
    <property type="evidence" value="ECO:0007669"/>
    <property type="project" value="UniProtKB-UniRule"/>
</dbReference>
<dbReference type="NCBIfam" id="TIGR00042">
    <property type="entry name" value="RdgB/HAM1 family non-canonical purine NTP pyrophosphatase"/>
    <property type="match status" value="1"/>
</dbReference>
<dbReference type="GO" id="GO:0005634">
    <property type="term" value="C:nucleus"/>
    <property type="evidence" value="ECO:0007669"/>
    <property type="project" value="UniProtKB-SubCell"/>
</dbReference>
<dbReference type="InterPro" id="IPR002637">
    <property type="entry name" value="RdgB/HAM1"/>
</dbReference>
<dbReference type="PANTHER" id="PTHR11067">
    <property type="entry name" value="INOSINE TRIPHOSPHATE PYROPHOSPHATASE/HAM1 PROTEIN"/>
    <property type="match status" value="1"/>
</dbReference>
<feature type="binding site" evidence="13">
    <location>
        <position position="50"/>
    </location>
    <ligand>
        <name>ITP</name>
        <dbReference type="ChEBI" id="CHEBI:61402"/>
    </ligand>
</feature>
<feature type="binding site" evidence="13">
    <location>
        <begin position="10"/>
        <end position="15"/>
    </location>
    <ligand>
        <name>ITP</name>
        <dbReference type="ChEBI" id="CHEBI:61402"/>
    </ligand>
</feature>